<evidence type="ECO:0000256" key="5">
    <source>
        <dbReference type="ARBA" id="ARBA00022989"/>
    </source>
</evidence>
<comment type="catalytic activity">
    <reaction evidence="13">
        <text>9-octadecanoyloxy-octadecanoate + H2O = 9-hydroxy-octadecanoate + octadecanoate + H(+)</text>
        <dbReference type="Rhea" id="RHEA:52096"/>
        <dbReference type="ChEBI" id="CHEBI:15377"/>
        <dbReference type="ChEBI" id="CHEBI:15378"/>
        <dbReference type="ChEBI" id="CHEBI:25629"/>
        <dbReference type="ChEBI" id="CHEBI:136286"/>
        <dbReference type="ChEBI" id="CHEBI:136373"/>
    </reaction>
    <physiologicalReaction direction="left-to-right" evidence="13">
        <dbReference type="Rhea" id="RHEA:52097"/>
    </physiologicalReaction>
</comment>
<evidence type="ECO:0000256" key="13">
    <source>
        <dbReference type="ARBA" id="ARBA00049221"/>
    </source>
</evidence>
<comment type="catalytic activity">
    <reaction evidence="14">
        <text>13-(9Z-octadecenoyloxy)-octadecanoate + H2O = 13-hydroxy-octadecanoate + (9Z)-octadecenoate + H(+)</text>
        <dbReference type="Rhea" id="RHEA:52064"/>
        <dbReference type="ChEBI" id="CHEBI:15377"/>
        <dbReference type="ChEBI" id="CHEBI:15378"/>
        <dbReference type="ChEBI" id="CHEBI:30823"/>
        <dbReference type="ChEBI" id="CHEBI:136303"/>
        <dbReference type="ChEBI" id="CHEBI:136304"/>
    </reaction>
    <physiologicalReaction direction="left-to-right" evidence="14">
        <dbReference type="Rhea" id="RHEA:52065"/>
    </physiologicalReaction>
</comment>
<evidence type="ECO:0000256" key="9">
    <source>
        <dbReference type="ARBA" id="ARBA00047863"/>
    </source>
</evidence>
<comment type="catalytic activity">
    <reaction evidence="16">
        <text>12-(9Z-hexadecenoyloxy)-octadecanoate + H2O = 12-hydroxyoctadecanoate + (9Z)-hexadecenoate + H(+)</text>
        <dbReference type="Rhea" id="RHEA:52072"/>
        <dbReference type="ChEBI" id="CHEBI:15377"/>
        <dbReference type="ChEBI" id="CHEBI:15378"/>
        <dbReference type="ChEBI" id="CHEBI:32372"/>
        <dbReference type="ChEBI" id="CHEBI:84201"/>
        <dbReference type="ChEBI" id="CHEBI:136312"/>
    </reaction>
    <physiologicalReaction direction="left-to-right" evidence="16">
        <dbReference type="Rhea" id="RHEA:52073"/>
    </physiologicalReaction>
</comment>
<evidence type="ECO:0000256" key="3">
    <source>
        <dbReference type="ARBA" id="ARBA00009300"/>
    </source>
</evidence>
<evidence type="ECO:0000256" key="6">
    <source>
        <dbReference type="ARBA" id="ARBA00023136"/>
    </source>
</evidence>
<comment type="catalytic activity">
    <reaction evidence="12">
        <text>9-(9Z-octadecenoyloxy)-octadecanoate + H2O = 9-hydroxy-octadecanoate + (9Z)-octadecenoate + H(+)</text>
        <dbReference type="Rhea" id="RHEA:52048"/>
        <dbReference type="ChEBI" id="CHEBI:15377"/>
        <dbReference type="ChEBI" id="CHEBI:15378"/>
        <dbReference type="ChEBI" id="CHEBI:30823"/>
        <dbReference type="ChEBI" id="CHEBI:136282"/>
        <dbReference type="ChEBI" id="CHEBI:136286"/>
    </reaction>
    <physiologicalReaction direction="left-to-right" evidence="12">
        <dbReference type="Rhea" id="RHEA:52049"/>
    </physiologicalReaction>
</comment>
<evidence type="ECO:0000256" key="10">
    <source>
        <dbReference type="ARBA" id="ARBA00048680"/>
    </source>
</evidence>
<evidence type="ECO:0000256" key="8">
    <source>
        <dbReference type="ARBA" id="ARBA00047427"/>
    </source>
</evidence>
<evidence type="ECO:0000256" key="12">
    <source>
        <dbReference type="ARBA" id="ARBA00048800"/>
    </source>
</evidence>
<keyword evidence="5 17" id="KW-1133">Transmembrane helix</keyword>
<gene>
    <name evidence="18" type="primary">jg10343</name>
    <name evidence="18" type="ORF">PAEG_LOCUS15177</name>
</gene>
<name>A0A8S4RPH6_9NEOP</name>
<comment type="catalytic activity">
    <reaction evidence="9">
        <text>9-hexadecanoyloxy-octadecanoate + H2O = 9-hydroxy-octadecanoate + hexadecanoate + H(+)</text>
        <dbReference type="Rhea" id="RHEA:52052"/>
        <dbReference type="ChEBI" id="CHEBI:7896"/>
        <dbReference type="ChEBI" id="CHEBI:15377"/>
        <dbReference type="ChEBI" id="CHEBI:15378"/>
        <dbReference type="ChEBI" id="CHEBI:83670"/>
        <dbReference type="ChEBI" id="CHEBI:136286"/>
    </reaction>
    <physiologicalReaction direction="left-to-right" evidence="9">
        <dbReference type="Rhea" id="RHEA:52053"/>
    </physiologicalReaction>
</comment>
<feature type="transmembrane region" description="Helical" evidence="17">
    <location>
        <begin position="12"/>
        <end position="33"/>
    </location>
</feature>
<dbReference type="GO" id="GO:0016020">
    <property type="term" value="C:membrane"/>
    <property type="evidence" value="ECO:0007669"/>
    <property type="project" value="InterPro"/>
</dbReference>
<dbReference type="Pfam" id="PF04750">
    <property type="entry name" value="Far-17a_AIG1"/>
    <property type="match status" value="1"/>
</dbReference>
<evidence type="ECO:0000256" key="2">
    <source>
        <dbReference type="ARBA" id="ARBA00004127"/>
    </source>
</evidence>
<evidence type="ECO:0000256" key="14">
    <source>
        <dbReference type="ARBA" id="ARBA00049296"/>
    </source>
</evidence>
<accession>A0A8S4RPH6</accession>
<comment type="catalytic activity">
    <reaction evidence="1">
        <text>9-(9Z-hexadecenoyloxy)-octadecanoate + H2O = (9Z)-hexadecenoate + 9-hydroxy-octadecanoate + H(+)</text>
        <dbReference type="Rhea" id="RHEA:52068"/>
        <dbReference type="ChEBI" id="CHEBI:15377"/>
        <dbReference type="ChEBI" id="CHEBI:15378"/>
        <dbReference type="ChEBI" id="CHEBI:32372"/>
        <dbReference type="ChEBI" id="CHEBI:136286"/>
        <dbReference type="ChEBI" id="CHEBI:136309"/>
    </reaction>
    <physiologicalReaction direction="left-to-right" evidence="1">
        <dbReference type="Rhea" id="RHEA:52069"/>
    </physiologicalReaction>
</comment>
<evidence type="ECO:0000313" key="18">
    <source>
        <dbReference type="EMBL" id="CAH2238021.1"/>
    </source>
</evidence>
<dbReference type="OrthoDB" id="1898221at2759"/>
<comment type="catalytic activity">
    <reaction evidence="11">
        <text>12-(9Z-octadecenoyloxy)-octadecanoate + H2O = 12-hydroxyoctadecanoate + (9Z)-octadecenoate + H(+)</text>
        <dbReference type="Rhea" id="RHEA:52060"/>
        <dbReference type="ChEBI" id="CHEBI:15377"/>
        <dbReference type="ChEBI" id="CHEBI:15378"/>
        <dbReference type="ChEBI" id="CHEBI:30823"/>
        <dbReference type="ChEBI" id="CHEBI:84201"/>
        <dbReference type="ChEBI" id="CHEBI:136302"/>
    </reaction>
    <physiologicalReaction direction="left-to-right" evidence="11">
        <dbReference type="Rhea" id="RHEA:52061"/>
    </physiologicalReaction>
</comment>
<feature type="transmembrane region" description="Helical" evidence="17">
    <location>
        <begin position="143"/>
        <end position="159"/>
    </location>
</feature>
<dbReference type="InterPro" id="IPR006838">
    <property type="entry name" value="ADTRP_AIG1"/>
</dbReference>
<comment type="subcellular location">
    <subcellularLocation>
        <location evidence="2">Endomembrane system</location>
        <topology evidence="2">Multi-pass membrane protein</topology>
    </subcellularLocation>
</comment>
<evidence type="ECO:0000256" key="15">
    <source>
        <dbReference type="ARBA" id="ARBA00049322"/>
    </source>
</evidence>
<comment type="catalytic activity">
    <reaction evidence="10">
        <text>12-octadecanoyloxy-octadecanoate + H2O = 12-hydroxyoctadecanoate + octadecanoate + H(+)</text>
        <dbReference type="Rhea" id="RHEA:52080"/>
        <dbReference type="ChEBI" id="CHEBI:15377"/>
        <dbReference type="ChEBI" id="CHEBI:15378"/>
        <dbReference type="ChEBI" id="CHEBI:25629"/>
        <dbReference type="ChEBI" id="CHEBI:84201"/>
        <dbReference type="ChEBI" id="CHEBI:136330"/>
    </reaction>
    <physiologicalReaction direction="left-to-right" evidence="10">
        <dbReference type="Rhea" id="RHEA:52081"/>
    </physiologicalReaction>
</comment>
<evidence type="ECO:0000256" key="4">
    <source>
        <dbReference type="ARBA" id="ARBA00022692"/>
    </source>
</evidence>
<protein>
    <submittedName>
        <fullName evidence="18">Jg10343 protein</fullName>
    </submittedName>
</protein>
<proteinExistence type="inferred from homology"/>
<keyword evidence="19" id="KW-1185">Reference proteome</keyword>
<comment type="catalytic activity">
    <reaction evidence="8">
        <text>13-octadecanoyloxy-octadecanoate + H2O = 13-hydroxy-octadecanoate + octadecanoate + H(+)</text>
        <dbReference type="Rhea" id="RHEA:52084"/>
        <dbReference type="ChEBI" id="CHEBI:15377"/>
        <dbReference type="ChEBI" id="CHEBI:15378"/>
        <dbReference type="ChEBI" id="CHEBI:25629"/>
        <dbReference type="ChEBI" id="CHEBI:136304"/>
        <dbReference type="ChEBI" id="CHEBI:136335"/>
    </reaction>
    <physiologicalReaction direction="left-to-right" evidence="8">
        <dbReference type="Rhea" id="RHEA:52085"/>
    </physiologicalReaction>
</comment>
<evidence type="ECO:0000256" key="7">
    <source>
        <dbReference type="ARBA" id="ARBA00047368"/>
    </source>
</evidence>
<feature type="transmembrane region" description="Helical" evidence="17">
    <location>
        <begin position="171"/>
        <end position="191"/>
    </location>
</feature>
<sequence length="248" mass="28648">MGAITFHVHCRIIGSAIALLLHGGNSIAMFFAMRGDILKDPDIANLQATQYRYLTIWNVAFQIAYSIMNLACDIPLFLKVKEESSPILCYLEYVRKYRKVVFGGVIFPTGVAIFTVFWPIFIYNRELIFPKFIDKAISPVSNQIMHSAIFFIVMWELLFHPRAKPSSHKLYLGHMAVIFFSYFIVLFANYAERGTWPYPLFTIVYGTIYFPLLLAALCIIYVSAYFIQWPLTSLVYNNITCKKTEKIR</sequence>
<dbReference type="PANTHER" id="PTHR10989">
    <property type="entry name" value="ANDROGEN-INDUCED PROTEIN 1-RELATED"/>
    <property type="match status" value="1"/>
</dbReference>
<evidence type="ECO:0000256" key="16">
    <source>
        <dbReference type="ARBA" id="ARBA00049428"/>
    </source>
</evidence>
<dbReference type="GO" id="GO:0012505">
    <property type="term" value="C:endomembrane system"/>
    <property type="evidence" value="ECO:0007669"/>
    <property type="project" value="UniProtKB-SubCell"/>
</dbReference>
<comment type="similarity">
    <text evidence="3">Belongs to the AIG1 family.</text>
</comment>
<dbReference type="AlphaFoldDB" id="A0A8S4RPH6"/>
<reference evidence="18" key="1">
    <citation type="submission" date="2022-03" db="EMBL/GenBank/DDBJ databases">
        <authorList>
            <person name="Lindestad O."/>
        </authorList>
    </citation>
    <scope>NUCLEOTIDE SEQUENCE</scope>
</reference>
<evidence type="ECO:0000256" key="17">
    <source>
        <dbReference type="SAM" id="Phobius"/>
    </source>
</evidence>
<feature type="transmembrane region" description="Helical" evidence="17">
    <location>
        <begin position="53"/>
        <end position="78"/>
    </location>
</feature>
<comment type="catalytic activity">
    <reaction evidence="15">
        <text>13-(9Z-hexadecenoyloxy)-octadecanoate + H2O = 13-hydroxy-octadecanoate + (9Z)-hexadecenoate + H(+)</text>
        <dbReference type="Rhea" id="RHEA:52076"/>
        <dbReference type="ChEBI" id="CHEBI:15377"/>
        <dbReference type="ChEBI" id="CHEBI:15378"/>
        <dbReference type="ChEBI" id="CHEBI:32372"/>
        <dbReference type="ChEBI" id="CHEBI:136304"/>
        <dbReference type="ChEBI" id="CHEBI:136315"/>
    </reaction>
    <physiologicalReaction direction="left-to-right" evidence="15">
        <dbReference type="Rhea" id="RHEA:52077"/>
    </physiologicalReaction>
</comment>
<comment type="catalytic activity">
    <reaction evidence="7">
        <text>12-hexadecanoyloxy-octadecanoate + H2O = 12-hydroxyoctadecanoate + hexadecanoate + H(+)</text>
        <dbReference type="Rhea" id="RHEA:52056"/>
        <dbReference type="ChEBI" id="CHEBI:7896"/>
        <dbReference type="ChEBI" id="CHEBI:15377"/>
        <dbReference type="ChEBI" id="CHEBI:15378"/>
        <dbReference type="ChEBI" id="CHEBI:83677"/>
        <dbReference type="ChEBI" id="CHEBI:84201"/>
    </reaction>
    <physiologicalReaction direction="left-to-right" evidence="7">
        <dbReference type="Rhea" id="RHEA:52057"/>
    </physiologicalReaction>
</comment>
<keyword evidence="4 17" id="KW-0812">Transmembrane</keyword>
<organism evidence="18 19">
    <name type="scientific">Pararge aegeria aegeria</name>
    <dbReference type="NCBI Taxonomy" id="348720"/>
    <lineage>
        <taxon>Eukaryota</taxon>
        <taxon>Metazoa</taxon>
        <taxon>Ecdysozoa</taxon>
        <taxon>Arthropoda</taxon>
        <taxon>Hexapoda</taxon>
        <taxon>Insecta</taxon>
        <taxon>Pterygota</taxon>
        <taxon>Neoptera</taxon>
        <taxon>Endopterygota</taxon>
        <taxon>Lepidoptera</taxon>
        <taxon>Glossata</taxon>
        <taxon>Ditrysia</taxon>
        <taxon>Papilionoidea</taxon>
        <taxon>Nymphalidae</taxon>
        <taxon>Satyrinae</taxon>
        <taxon>Satyrini</taxon>
        <taxon>Parargina</taxon>
        <taxon>Pararge</taxon>
    </lineage>
</organism>
<feature type="transmembrane region" description="Helical" evidence="17">
    <location>
        <begin position="99"/>
        <end position="123"/>
    </location>
</feature>
<evidence type="ECO:0000313" key="19">
    <source>
        <dbReference type="Proteomes" id="UP000838756"/>
    </source>
</evidence>
<dbReference type="PANTHER" id="PTHR10989:SF16">
    <property type="entry name" value="AT02829P-RELATED"/>
    <property type="match status" value="1"/>
</dbReference>
<dbReference type="EMBL" id="CAKXAJ010025314">
    <property type="protein sequence ID" value="CAH2238021.1"/>
    <property type="molecule type" value="Genomic_DNA"/>
</dbReference>
<feature type="transmembrane region" description="Helical" evidence="17">
    <location>
        <begin position="203"/>
        <end position="227"/>
    </location>
</feature>
<evidence type="ECO:0000256" key="11">
    <source>
        <dbReference type="ARBA" id="ARBA00048701"/>
    </source>
</evidence>
<keyword evidence="6 17" id="KW-0472">Membrane</keyword>
<evidence type="ECO:0000256" key="1">
    <source>
        <dbReference type="ARBA" id="ARBA00000923"/>
    </source>
</evidence>
<comment type="caution">
    <text evidence="18">The sequence shown here is derived from an EMBL/GenBank/DDBJ whole genome shotgun (WGS) entry which is preliminary data.</text>
</comment>
<dbReference type="Proteomes" id="UP000838756">
    <property type="component" value="Unassembled WGS sequence"/>
</dbReference>